<gene>
    <name evidence="1" type="ORF">Q7514_12125</name>
</gene>
<evidence type="ECO:0000313" key="2">
    <source>
        <dbReference type="Proteomes" id="UP001336020"/>
    </source>
</evidence>
<dbReference type="RefSeq" id="WP_330133489.1">
    <property type="nucleotide sequence ID" value="NZ_JAUTXY010000004.1"/>
</dbReference>
<protein>
    <submittedName>
        <fullName evidence="1">Uncharacterized protein</fullName>
    </submittedName>
</protein>
<evidence type="ECO:0000313" key="1">
    <source>
        <dbReference type="EMBL" id="MEE2058269.1"/>
    </source>
</evidence>
<dbReference type="EMBL" id="JAUTXY010000004">
    <property type="protein sequence ID" value="MEE2058269.1"/>
    <property type="molecule type" value="Genomic_DNA"/>
</dbReference>
<keyword evidence="2" id="KW-1185">Reference proteome</keyword>
<sequence>MTNIPASDTLAEVATLVKTQLDWITDEICSNVQDNDDAARIEVALDALSDLATKVVELAARRLDTATYSDGRPIRSRIELNEQNSVFSHLWPSDPALATEQRVELSGHGSHAIVHIVPPSTLRVENVRTLAVTQASEGDA</sequence>
<organism evidence="1 2">
    <name type="scientific">Rhodococcus artemisiae</name>
    <dbReference type="NCBI Taxonomy" id="714159"/>
    <lineage>
        <taxon>Bacteria</taxon>
        <taxon>Bacillati</taxon>
        <taxon>Actinomycetota</taxon>
        <taxon>Actinomycetes</taxon>
        <taxon>Mycobacteriales</taxon>
        <taxon>Nocardiaceae</taxon>
        <taxon>Rhodococcus</taxon>
    </lineage>
</organism>
<proteinExistence type="predicted"/>
<name>A0ABU7L9P0_9NOCA</name>
<reference evidence="1 2" key="1">
    <citation type="submission" date="2023-07" db="EMBL/GenBank/DDBJ databases">
        <authorList>
            <person name="Girao M."/>
            <person name="Carvalho M.F."/>
        </authorList>
    </citation>
    <scope>NUCLEOTIDE SEQUENCE [LARGE SCALE GENOMIC DNA]</scope>
    <source>
        <strain evidence="1 2">YIM65754</strain>
    </source>
</reference>
<comment type="caution">
    <text evidence="1">The sequence shown here is derived from an EMBL/GenBank/DDBJ whole genome shotgun (WGS) entry which is preliminary data.</text>
</comment>
<accession>A0ABU7L9P0</accession>
<dbReference type="Proteomes" id="UP001336020">
    <property type="component" value="Unassembled WGS sequence"/>
</dbReference>